<feature type="compositionally biased region" description="Polar residues" evidence="1">
    <location>
        <begin position="57"/>
        <end position="70"/>
    </location>
</feature>
<name>A0A1A8IFW6_NOTKU</name>
<organism evidence="2">
    <name type="scientific">Nothobranchius kuhntae</name>
    <name type="common">Beira killifish</name>
    <dbReference type="NCBI Taxonomy" id="321403"/>
    <lineage>
        <taxon>Eukaryota</taxon>
        <taxon>Metazoa</taxon>
        <taxon>Chordata</taxon>
        <taxon>Craniata</taxon>
        <taxon>Vertebrata</taxon>
        <taxon>Euteleostomi</taxon>
        <taxon>Actinopterygii</taxon>
        <taxon>Neopterygii</taxon>
        <taxon>Teleostei</taxon>
        <taxon>Neoteleostei</taxon>
        <taxon>Acanthomorphata</taxon>
        <taxon>Ovalentaria</taxon>
        <taxon>Atherinomorphae</taxon>
        <taxon>Cyprinodontiformes</taxon>
        <taxon>Nothobranchiidae</taxon>
        <taxon>Nothobranchius</taxon>
    </lineage>
</organism>
<feature type="region of interest" description="Disordered" evidence="1">
    <location>
        <begin position="47"/>
        <end position="80"/>
    </location>
</feature>
<feature type="non-terminal residue" evidence="2">
    <location>
        <position position="1"/>
    </location>
</feature>
<proteinExistence type="predicted"/>
<reference evidence="2" key="1">
    <citation type="submission" date="2016-05" db="EMBL/GenBank/DDBJ databases">
        <authorList>
            <person name="Lavstsen T."/>
            <person name="Jespersen J.S."/>
        </authorList>
    </citation>
    <scope>NUCLEOTIDE SEQUENCE</scope>
    <source>
        <tissue evidence="2">Brain</tissue>
    </source>
</reference>
<dbReference type="AlphaFoldDB" id="A0A1A8IFW6"/>
<evidence type="ECO:0000256" key="1">
    <source>
        <dbReference type="SAM" id="MobiDB-lite"/>
    </source>
</evidence>
<reference evidence="2" key="2">
    <citation type="submission" date="2016-06" db="EMBL/GenBank/DDBJ databases">
        <title>The genome of a short-lived fish provides insights into sex chromosome evolution and the genetic control of aging.</title>
        <authorList>
            <person name="Reichwald K."/>
            <person name="Felder M."/>
            <person name="Petzold A."/>
            <person name="Koch P."/>
            <person name="Groth M."/>
            <person name="Platzer M."/>
        </authorList>
    </citation>
    <scope>NUCLEOTIDE SEQUENCE</scope>
    <source>
        <tissue evidence="2">Brain</tissue>
    </source>
</reference>
<feature type="non-terminal residue" evidence="2">
    <location>
        <position position="80"/>
    </location>
</feature>
<evidence type="ECO:0000313" key="2">
    <source>
        <dbReference type="EMBL" id="SBQ95295.1"/>
    </source>
</evidence>
<sequence>HQLCGGGTCQSQGGHRCWGFLHLRWYSCSGSGVLVCKHHRQGFLQPHHNQRAEERVGSQSLHRLGSSSAFNPRRWPPVQL</sequence>
<accession>A0A1A8IFW6</accession>
<dbReference type="EMBL" id="HAED01009083">
    <property type="protein sequence ID" value="SBQ95295.1"/>
    <property type="molecule type" value="Transcribed_RNA"/>
</dbReference>
<gene>
    <name evidence="2" type="primary">CLDNE</name>
</gene>
<protein>
    <submittedName>
        <fullName evidence="2">Claudin e</fullName>
    </submittedName>
</protein>